<dbReference type="Proteomes" id="UP000479000">
    <property type="component" value="Unassembled WGS sequence"/>
</dbReference>
<dbReference type="Gene3D" id="1.20.5.170">
    <property type="match status" value="1"/>
</dbReference>
<dbReference type="SUPFAM" id="SSF50494">
    <property type="entry name" value="Trypsin-like serine proteases"/>
    <property type="match status" value="1"/>
</dbReference>
<dbReference type="GO" id="GO:0004252">
    <property type="term" value="F:serine-type endopeptidase activity"/>
    <property type="evidence" value="ECO:0007669"/>
    <property type="project" value="InterPro"/>
</dbReference>
<evidence type="ECO:0000259" key="8">
    <source>
        <dbReference type="PROSITE" id="PS50240"/>
    </source>
</evidence>
<dbReference type="PANTHER" id="PTHR13044">
    <property type="entry name" value="ACTIVATING TRANSCRIPTION FACTOR ATF 4/5"/>
    <property type="match status" value="1"/>
</dbReference>
<dbReference type="EMBL" id="CADCXU010028084">
    <property type="protein sequence ID" value="CAB0014584.1"/>
    <property type="molecule type" value="Genomic_DNA"/>
</dbReference>
<proteinExistence type="inferred from homology"/>
<keyword evidence="5" id="KW-0804">Transcription</keyword>
<evidence type="ECO:0000256" key="4">
    <source>
        <dbReference type="ARBA" id="ARBA00023125"/>
    </source>
</evidence>
<dbReference type="AlphaFoldDB" id="A0A6H5HK72"/>
<comment type="similarity">
    <text evidence="2">Belongs to the bZIP family.</text>
</comment>
<keyword evidence="4" id="KW-0238">DNA-binding</keyword>
<gene>
    <name evidence="9" type="ORF">NTEN_LOCUS19006</name>
</gene>
<evidence type="ECO:0000256" key="7">
    <source>
        <dbReference type="SAM" id="MobiDB-lite"/>
    </source>
</evidence>
<feature type="domain" description="Peptidase S1" evidence="8">
    <location>
        <begin position="76"/>
        <end position="390"/>
    </location>
</feature>
<feature type="compositionally biased region" description="Polar residues" evidence="7">
    <location>
        <begin position="507"/>
        <end position="517"/>
    </location>
</feature>
<sequence length="662" mass="71182">MNAGELDLNGNSPLADTQSFGTAEAKIASQVRKKRVVFGQSFKADSHWILDYQTAIFPGQFCNNKGLTDVSTIESIVKGLDDTGLLVQLLQKLCFTYQTNPHCTGVAILPSVVQTACHCVARPIYRLNPGKKYQGFIGLEVFNSFEDLTMVKIGALNLEDANAVTVVAEQFYVHEKCAENHGYITYDFGLIALRFPHLGHEYIPVAASYEEMLREKHYVESRELVCMIIGWGFTDMLESNGLIFYDTYHRSLHFGWHVIGNPYECYLNERTGKHFLDVFPNLTSYMDQATWICHKPFGRLRSVLVEGDSGGPVVIISYHELDSRISINEIRRGNGKNVALVQDSSLAPPARQPSSGTSATVFPSGVASAGNIQSADLLREFEDVLSRTTGSLTPPESPKSGHEINALLQPSIDPITNGGQNFIMLQGIASPSVAGEAELDQLMAETLRKNGAPSNGIVAQQIKDGFVLNSKNNSGRPWDSPSNSSSSDSGYDDPDWCPAKSDESPASVETVQSANSNKKLRLTSTEERRLRKKEQNKNAATRYRMRKKMEMEEIIAVLVHAAAPASAPGVKELPVAAERAAAPASTSSVPVPPASPLPTAALALDIVLVHTAASAPSAVPGLAAAAALPPVAAPTPVPASTKAGPIAVLVLPVVPVTAAAPA</sequence>
<keyword evidence="6" id="KW-0539">Nucleus</keyword>
<dbReference type="PANTHER" id="PTHR13044:SF14">
    <property type="entry name" value="CRYPTOCEPHAL, ISOFORM A"/>
    <property type="match status" value="1"/>
</dbReference>
<dbReference type="GO" id="GO:0000977">
    <property type="term" value="F:RNA polymerase II transcription regulatory region sequence-specific DNA binding"/>
    <property type="evidence" value="ECO:0007669"/>
    <property type="project" value="TreeGrafter"/>
</dbReference>
<dbReference type="GO" id="GO:0006508">
    <property type="term" value="P:proteolysis"/>
    <property type="evidence" value="ECO:0007669"/>
    <property type="project" value="InterPro"/>
</dbReference>
<name>A0A6H5HK72_9HEMI</name>
<comment type="subcellular location">
    <subcellularLocation>
        <location evidence="1">Nucleus</location>
    </subcellularLocation>
</comment>
<dbReference type="PROSITE" id="PS00036">
    <property type="entry name" value="BZIP_BASIC"/>
    <property type="match status" value="1"/>
</dbReference>
<evidence type="ECO:0000313" key="10">
    <source>
        <dbReference type="Proteomes" id="UP000479000"/>
    </source>
</evidence>
<evidence type="ECO:0000256" key="2">
    <source>
        <dbReference type="ARBA" id="ARBA00007163"/>
    </source>
</evidence>
<dbReference type="GO" id="GO:0001228">
    <property type="term" value="F:DNA-binding transcription activator activity, RNA polymerase II-specific"/>
    <property type="evidence" value="ECO:0007669"/>
    <property type="project" value="TreeGrafter"/>
</dbReference>
<organism evidence="9 10">
    <name type="scientific">Nesidiocoris tenuis</name>
    <dbReference type="NCBI Taxonomy" id="355587"/>
    <lineage>
        <taxon>Eukaryota</taxon>
        <taxon>Metazoa</taxon>
        <taxon>Ecdysozoa</taxon>
        <taxon>Arthropoda</taxon>
        <taxon>Hexapoda</taxon>
        <taxon>Insecta</taxon>
        <taxon>Pterygota</taxon>
        <taxon>Neoptera</taxon>
        <taxon>Paraneoptera</taxon>
        <taxon>Hemiptera</taxon>
        <taxon>Heteroptera</taxon>
        <taxon>Panheteroptera</taxon>
        <taxon>Cimicomorpha</taxon>
        <taxon>Miridae</taxon>
        <taxon>Dicyphina</taxon>
        <taxon>Nesidiocoris</taxon>
    </lineage>
</organism>
<feature type="compositionally biased region" description="Low complexity" evidence="7">
    <location>
        <begin position="474"/>
        <end position="489"/>
    </location>
</feature>
<feature type="compositionally biased region" description="Basic and acidic residues" evidence="7">
    <location>
        <begin position="524"/>
        <end position="536"/>
    </location>
</feature>
<keyword evidence="10" id="KW-1185">Reference proteome</keyword>
<dbReference type="CDD" id="cd14692">
    <property type="entry name" value="bZIP_ATF4"/>
    <property type="match status" value="1"/>
</dbReference>
<dbReference type="Gene3D" id="2.40.10.10">
    <property type="entry name" value="Trypsin-like serine proteases"/>
    <property type="match status" value="1"/>
</dbReference>
<dbReference type="PROSITE" id="PS50240">
    <property type="entry name" value="TRYPSIN_DOM"/>
    <property type="match status" value="1"/>
</dbReference>
<dbReference type="InterPro" id="IPR043504">
    <property type="entry name" value="Peptidase_S1_PA_chymotrypsin"/>
</dbReference>
<accession>A0A6H5HK72</accession>
<evidence type="ECO:0000256" key="3">
    <source>
        <dbReference type="ARBA" id="ARBA00023015"/>
    </source>
</evidence>
<dbReference type="OrthoDB" id="5847285at2759"/>
<protein>
    <recommendedName>
        <fullName evidence="8">Peptidase S1 domain-containing protein</fullName>
    </recommendedName>
</protein>
<feature type="region of interest" description="Disordered" evidence="7">
    <location>
        <begin position="468"/>
        <end position="542"/>
    </location>
</feature>
<dbReference type="InterPro" id="IPR009003">
    <property type="entry name" value="Peptidase_S1_PA"/>
</dbReference>
<dbReference type="InterPro" id="IPR001254">
    <property type="entry name" value="Trypsin_dom"/>
</dbReference>
<reference evidence="9 10" key="1">
    <citation type="submission" date="2020-02" db="EMBL/GenBank/DDBJ databases">
        <authorList>
            <person name="Ferguson B K."/>
        </authorList>
    </citation>
    <scope>NUCLEOTIDE SEQUENCE [LARGE SCALE GENOMIC DNA]</scope>
</reference>
<evidence type="ECO:0000313" key="9">
    <source>
        <dbReference type="EMBL" id="CAB0014584.1"/>
    </source>
</evidence>
<keyword evidence="3" id="KW-0805">Transcription regulation</keyword>
<dbReference type="InterPro" id="IPR004827">
    <property type="entry name" value="bZIP"/>
</dbReference>
<evidence type="ECO:0000256" key="5">
    <source>
        <dbReference type="ARBA" id="ARBA00023163"/>
    </source>
</evidence>
<dbReference type="GO" id="GO:0005634">
    <property type="term" value="C:nucleus"/>
    <property type="evidence" value="ECO:0007669"/>
    <property type="project" value="UniProtKB-SubCell"/>
</dbReference>
<evidence type="ECO:0000256" key="1">
    <source>
        <dbReference type="ARBA" id="ARBA00004123"/>
    </source>
</evidence>
<evidence type="ECO:0000256" key="6">
    <source>
        <dbReference type="ARBA" id="ARBA00023242"/>
    </source>
</evidence>